<dbReference type="EMBL" id="SMFR01000002">
    <property type="protein sequence ID" value="TCJ97742.1"/>
    <property type="molecule type" value="Genomic_DNA"/>
</dbReference>
<dbReference type="Gene3D" id="1.10.287.1060">
    <property type="entry name" value="ESAT-6-like"/>
    <property type="match status" value="1"/>
</dbReference>
<evidence type="ECO:0000313" key="2">
    <source>
        <dbReference type="Proteomes" id="UP000294856"/>
    </source>
</evidence>
<organism evidence="1 2">
    <name type="scientific">Nocardia alba</name>
    <dbReference type="NCBI Taxonomy" id="225051"/>
    <lineage>
        <taxon>Bacteria</taxon>
        <taxon>Bacillati</taxon>
        <taxon>Actinomycetota</taxon>
        <taxon>Actinomycetes</taxon>
        <taxon>Mycobacteriales</taxon>
        <taxon>Nocardiaceae</taxon>
        <taxon>Nocardia</taxon>
    </lineage>
</organism>
<accession>A0A4R1FV31</accession>
<dbReference type="STRING" id="1210063.GCA_001612665_01448"/>
<dbReference type="Proteomes" id="UP000294856">
    <property type="component" value="Unassembled WGS sequence"/>
</dbReference>
<keyword evidence="2" id="KW-1185">Reference proteome</keyword>
<dbReference type="OrthoDB" id="4562648at2"/>
<sequence length="104" mass="10973">MAETIVISPGEVRAGGNELLAAKADLDAVLTTLRTVVAANGTETWGDDSYGRQFADGKTGYRSSRTNLLDGIREFATTIGEFGTGLIGAADRTDRTETGNTARF</sequence>
<gene>
    <name evidence="1" type="ORF">DFR71_3791</name>
</gene>
<proteinExistence type="predicted"/>
<comment type="caution">
    <text evidence="1">The sequence shown here is derived from an EMBL/GenBank/DDBJ whole genome shotgun (WGS) entry which is preliminary data.</text>
</comment>
<dbReference type="AlphaFoldDB" id="A0A4R1FV31"/>
<dbReference type="RefSeq" id="WP_132369913.1">
    <property type="nucleotide sequence ID" value="NZ_SMFR01000002.1"/>
</dbReference>
<evidence type="ECO:0000313" key="1">
    <source>
        <dbReference type="EMBL" id="TCJ97742.1"/>
    </source>
</evidence>
<name>A0A4R1FV31_9NOCA</name>
<evidence type="ECO:0008006" key="3">
    <source>
        <dbReference type="Google" id="ProtNLM"/>
    </source>
</evidence>
<reference evidence="1 2" key="1">
    <citation type="submission" date="2019-03" db="EMBL/GenBank/DDBJ databases">
        <title>Genomic Encyclopedia of Type Strains, Phase IV (KMG-IV): sequencing the most valuable type-strain genomes for metagenomic binning, comparative biology and taxonomic classification.</title>
        <authorList>
            <person name="Goeker M."/>
        </authorList>
    </citation>
    <scope>NUCLEOTIDE SEQUENCE [LARGE SCALE GENOMIC DNA]</scope>
    <source>
        <strain evidence="1 2">DSM 44684</strain>
    </source>
</reference>
<protein>
    <recommendedName>
        <fullName evidence="3">WXG100 family type VII secretion target</fullName>
    </recommendedName>
</protein>